<organism evidence="2 3">
    <name type="scientific">Pseudomonas cichorii</name>
    <dbReference type="NCBI Taxonomy" id="36746"/>
    <lineage>
        <taxon>Bacteria</taxon>
        <taxon>Pseudomonadati</taxon>
        <taxon>Pseudomonadota</taxon>
        <taxon>Gammaproteobacteria</taxon>
        <taxon>Pseudomonadales</taxon>
        <taxon>Pseudomonadaceae</taxon>
        <taxon>Pseudomonas</taxon>
    </lineage>
</organism>
<dbReference type="EMBL" id="RBRE01000028">
    <property type="protein sequence ID" value="RMQ48414.1"/>
    <property type="molecule type" value="Genomic_DNA"/>
</dbReference>
<name>A0A3M4M574_PSECI</name>
<sequence length="79" mass="9155">MTSMSSSSVSRADSPQPPAERHIMRREEVERKTGFKRAHIYNLMKEGKFPQAKRIGLRAVGWDSLEIEQWVVERLGQQD</sequence>
<proteinExistence type="predicted"/>
<gene>
    <name evidence="2" type="ORF">ALQ04_03253</name>
</gene>
<dbReference type="Proteomes" id="UP000277236">
    <property type="component" value="Unassembled WGS sequence"/>
</dbReference>
<feature type="region of interest" description="Disordered" evidence="1">
    <location>
        <begin position="1"/>
        <end position="31"/>
    </location>
</feature>
<dbReference type="InterPro" id="IPR010260">
    <property type="entry name" value="AlpA"/>
</dbReference>
<comment type="caution">
    <text evidence="2">The sequence shown here is derived from an EMBL/GenBank/DDBJ whole genome shotgun (WGS) entry which is preliminary data.</text>
</comment>
<protein>
    <submittedName>
        <fullName evidence="2">Putative phage-related protein</fullName>
    </submittedName>
</protein>
<dbReference type="Pfam" id="PF05930">
    <property type="entry name" value="Phage_AlpA"/>
    <property type="match status" value="1"/>
</dbReference>
<dbReference type="PANTHER" id="PTHR36154:SF1">
    <property type="entry name" value="DNA-BINDING TRANSCRIPTIONAL ACTIVATOR ALPA"/>
    <property type="match status" value="1"/>
</dbReference>
<dbReference type="PANTHER" id="PTHR36154">
    <property type="entry name" value="DNA-BINDING TRANSCRIPTIONAL ACTIVATOR ALPA"/>
    <property type="match status" value="1"/>
</dbReference>
<dbReference type="InterPro" id="IPR052931">
    <property type="entry name" value="Prophage_regulatory_activator"/>
</dbReference>
<reference evidence="2 3" key="1">
    <citation type="submission" date="2018-08" db="EMBL/GenBank/DDBJ databases">
        <title>Recombination of ecologically and evolutionarily significant loci maintains genetic cohesion in the Pseudomonas syringae species complex.</title>
        <authorList>
            <person name="Dillon M."/>
            <person name="Thakur S."/>
            <person name="Almeida R.N.D."/>
            <person name="Weir B.S."/>
            <person name="Guttman D.S."/>
        </authorList>
    </citation>
    <scope>NUCLEOTIDE SEQUENCE [LARGE SCALE GENOMIC DNA]</scope>
    <source>
        <strain evidence="2 3">ICMP 3353</strain>
    </source>
</reference>
<dbReference type="Gene3D" id="1.10.238.160">
    <property type="match status" value="1"/>
</dbReference>
<evidence type="ECO:0000313" key="3">
    <source>
        <dbReference type="Proteomes" id="UP000277236"/>
    </source>
</evidence>
<accession>A0A3M4M574</accession>
<evidence type="ECO:0000313" key="2">
    <source>
        <dbReference type="EMBL" id="RMQ48414.1"/>
    </source>
</evidence>
<dbReference type="AlphaFoldDB" id="A0A3M4M574"/>
<feature type="compositionally biased region" description="Low complexity" evidence="1">
    <location>
        <begin position="1"/>
        <end position="14"/>
    </location>
</feature>
<feature type="compositionally biased region" description="Basic and acidic residues" evidence="1">
    <location>
        <begin position="19"/>
        <end position="31"/>
    </location>
</feature>
<evidence type="ECO:0000256" key="1">
    <source>
        <dbReference type="SAM" id="MobiDB-lite"/>
    </source>
</evidence>